<evidence type="ECO:0000256" key="3">
    <source>
        <dbReference type="ARBA" id="ARBA00022692"/>
    </source>
</evidence>
<name>A0A2U1LDV9_ARTAN</name>
<keyword evidence="9" id="KW-0808">Transferase</keyword>
<keyword evidence="3" id="KW-0812">Transmembrane</keyword>
<evidence type="ECO:0000256" key="1">
    <source>
        <dbReference type="ARBA" id="ARBA00004479"/>
    </source>
</evidence>
<evidence type="ECO:0000256" key="4">
    <source>
        <dbReference type="ARBA" id="ARBA00022729"/>
    </source>
</evidence>
<keyword evidence="9" id="KW-0418">Kinase</keyword>
<evidence type="ECO:0000259" key="8">
    <source>
        <dbReference type="PROSITE" id="PS50011"/>
    </source>
</evidence>
<evidence type="ECO:0000313" key="9">
    <source>
        <dbReference type="EMBL" id="PWA47189.1"/>
    </source>
</evidence>
<dbReference type="AlphaFoldDB" id="A0A2U1LDV9"/>
<evidence type="ECO:0000256" key="2">
    <source>
        <dbReference type="ARBA" id="ARBA00022527"/>
    </source>
</evidence>
<dbReference type="GO" id="GO:0016020">
    <property type="term" value="C:membrane"/>
    <property type="evidence" value="ECO:0007669"/>
    <property type="project" value="UniProtKB-SubCell"/>
</dbReference>
<comment type="subcellular location">
    <subcellularLocation>
        <location evidence="1">Membrane</location>
        <topology evidence="1">Single-pass type I membrane protein</topology>
    </subcellularLocation>
</comment>
<organism evidence="9 10">
    <name type="scientific">Artemisia annua</name>
    <name type="common">Sweet wormwood</name>
    <dbReference type="NCBI Taxonomy" id="35608"/>
    <lineage>
        <taxon>Eukaryota</taxon>
        <taxon>Viridiplantae</taxon>
        <taxon>Streptophyta</taxon>
        <taxon>Embryophyta</taxon>
        <taxon>Tracheophyta</taxon>
        <taxon>Spermatophyta</taxon>
        <taxon>Magnoliopsida</taxon>
        <taxon>eudicotyledons</taxon>
        <taxon>Gunneridae</taxon>
        <taxon>Pentapetalae</taxon>
        <taxon>asterids</taxon>
        <taxon>campanulids</taxon>
        <taxon>Asterales</taxon>
        <taxon>Asteraceae</taxon>
        <taxon>Asteroideae</taxon>
        <taxon>Anthemideae</taxon>
        <taxon>Artemisiinae</taxon>
        <taxon>Artemisia</taxon>
    </lineage>
</organism>
<dbReference type="PANTHER" id="PTHR27009">
    <property type="entry name" value="RUST RESISTANCE KINASE LR10-RELATED"/>
    <property type="match status" value="1"/>
</dbReference>
<keyword evidence="4" id="KW-0732">Signal</keyword>
<dbReference type="InterPro" id="IPR000719">
    <property type="entry name" value="Prot_kinase_dom"/>
</dbReference>
<dbReference type="Gene3D" id="1.10.510.10">
    <property type="entry name" value="Transferase(Phosphotransferase) domain 1"/>
    <property type="match status" value="1"/>
</dbReference>
<evidence type="ECO:0000256" key="7">
    <source>
        <dbReference type="ARBA" id="ARBA00023180"/>
    </source>
</evidence>
<dbReference type="InterPro" id="IPR045874">
    <property type="entry name" value="LRK10/LRL21-25-like"/>
</dbReference>
<reference evidence="9 10" key="1">
    <citation type="journal article" date="2018" name="Mol. Plant">
        <title>The genome of Artemisia annua provides insight into the evolution of Asteraceae family and artemisinin biosynthesis.</title>
        <authorList>
            <person name="Shen Q."/>
            <person name="Zhang L."/>
            <person name="Liao Z."/>
            <person name="Wang S."/>
            <person name="Yan T."/>
            <person name="Shi P."/>
            <person name="Liu M."/>
            <person name="Fu X."/>
            <person name="Pan Q."/>
            <person name="Wang Y."/>
            <person name="Lv Z."/>
            <person name="Lu X."/>
            <person name="Zhang F."/>
            <person name="Jiang W."/>
            <person name="Ma Y."/>
            <person name="Chen M."/>
            <person name="Hao X."/>
            <person name="Li L."/>
            <person name="Tang Y."/>
            <person name="Lv G."/>
            <person name="Zhou Y."/>
            <person name="Sun X."/>
            <person name="Brodelius P.E."/>
            <person name="Rose J.K.C."/>
            <person name="Tang K."/>
        </authorList>
    </citation>
    <scope>NUCLEOTIDE SEQUENCE [LARGE SCALE GENOMIC DNA]</scope>
    <source>
        <strain evidence="10">cv. Huhao1</strain>
        <tissue evidence="9">Leaf</tissue>
    </source>
</reference>
<proteinExistence type="predicted"/>
<evidence type="ECO:0000313" key="10">
    <source>
        <dbReference type="Proteomes" id="UP000245207"/>
    </source>
</evidence>
<dbReference type="InterPro" id="IPR011009">
    <property type="entry name" value="Kinase-like_dom_sf"/>
</dbReference>
<dbReference type="InterPro" id="IPR001245">
    <property type="entry name" value="Ser-Thr/Tyr_kinase_cat_dom"/>
</dbReference>
<keyword evidence="10" id="KW-1185">Reference proteome</keyword>
<dbReference type="PROSITE" id="PS50011">
    <property type="entry name" value="PROTEIN_KINASE_DOM"/>
    <property type="match status" value="1"/>
</dbReference>
<protein>
    <submittedName>
        <fullName evidence="9">Serine-threonine/tyrosine-protein kinase catalytic domain-containing protein</fullName>
    </submittedName>
</protein>
<keyword evidence="5" id="KW-1133">Transmembrane helix</keyword>
<keyword evidence="2" id="KW-0723">Serine/threonine-protein kinase</keyword>
<dbReference type="STRING" id="35608.A0A2U1LDV9"/>
<evidence type="ECO:0000256" key="5">
    <source>
        <dbReference type="ARBA" id="ARBA00022989"/>
    </source>
</evidence>
<dbReference type="OrthoDB" id="4062651at2759"/>
<dbReference type="GO" id="GO:0004674">
    <property type="term" value="F:protein serine/threonine kinase activity"/>
    <property type="evidence" value="ECO:0007669"/>
    <property type="project" value="UniProtKB-KW"/>
</dbReference>
<accession>A0A2U1LDV9</accession>
<dbReference type="SUPFAM" id="SSF56112">
    <property type="entry name" value="Protein kinase-like (PK-like)"/>
    <property type="match status" value="1"/>
</dbReference>
<keyword evidence="7" id="KW-0325">Glycoprotein</keyword>
<dbReference type="EMBL" id="PKPP01009919">
    <property type="protein sequence ID" value="PWA47189.1"/>
    <property type="molecule type" value="Genomic_DNA"/>
</dbReference>
<keyword evidence="6" id="KW-0472">Membrane</keyword>
<dbReference type="GO" id="GO:0005524">
    <property type="term" value="F:ATP binding"/>
    <property type="evidence" value="ECO:0007669"/>
    <property type="project" value="InterPro"/>
</dbReference>
<dbReference type="Proteomes" id="UP000245207">
    <property type="component" value="Unassembled WGS sequence"/>
</dbReference>
<feature type="domain" description="Protein kinase" evidence="8">
    <location>
        <begin position="1"/>
        <end position="127"/>
    </location>
</feature>
<evidence type="ECO:0000256" key="6">
    <source>
        <dbReference type="ARBA" id="ARBA00023136"/>
    </source>
</evidence>
<gene>
    <name evidence="9" type="ORF">CTI12_AA501960</name>
</gene>
<dbReference type="Pfam" id="PF07714">
    <property type="entry name" value="PK_Tyr_Ser-Thr"/>
    <property type="match status" value="1"/>
</dbReference>
<sequence length="180" mass="20089">MTGGRGTPGYAAPELWMPLPVTHKCDVYSFGMLLFEIIGRRRNMDVTLGGSQQWFPIWASDKSEKKQLYDLFITCEIEEKDQEVAERMLKVALCCVQQRAETRPVMSLVVKMLEGGLEVPEPPNPFTHLFSGVPEGGDSLTRPAWNVVGSYWSSSEVTKSTVVTSGTPLMKKYDITYASC</sequence>
<comment type="caution">
    <text evidence="9">The sequence shown here is derived from an EMBL/GenBank/DDBJ whole genome shotgun (WGS) entry which is preliminary data.</text>
</comment>